<proteinExistence type="predicted"/>
<organism evidence="2 3">
    <name type="scientific">Gluconacetobacter aggeris</name>
    <dbReference type="NCBI Taxonomy" id="1286186"/>
    <lineage>
        <taxon>Bacteria</taxon>
        <taxon>Pseudomonadati</taxon>
        <taxon>Pseudomonadota</taxon>
        <taxon>Alphaproteobacteria</taxon>
        <taxon>Acetobacterales</taxon>
        <taxon>Acetobacteraceae</taxon>
        <taxon>Gluconacetobacter</taxon>
    </lineage>
</organism>
<evidence type="ECO:0000313" key="2">
    <source>
        <dbReference type="EMBL" id="MBB2168516.1"/>
    </source>
</evidence>
<dbReference type="EMBL" id="JABEQD010000005">
    <property type="protein sequence ID" value="MBB2168516.1"/>
    <property type="molecule type" value="Genomic_DNA"/>
</dbReference>
<evidence type="ECO:0000313" key="3">
    <source>
        <dbReference type="Proteomes" id="UP000559860"/>
    </source>
</evidence>
<feature type="domain" description="SAF" evidence="1">
    <location>
        <begin position="40"/>
        <end position="106"/>
    </location>
</feature>
<dbReference type="AlphaFoldDB" id="A0A7W4IT14"/>
<comment type="caution">
    <text evidence="2">The sequence shown here is derived from an EMBL/GenBank/DDBJ whole genome shotgun (WGS) entry which is preliminary data.</text>
</comment>
<dbReference type="Pfam" id="PF16976">
    <property type="entry name" value="RcpC"/>
    <property type="match status" value="1"/>
</dbReference>
<gene>
    <name evidence="2" type="primary">cpaB</name>
    <name evidence="2" type="ORF">HLH36_09160</name>
</gene>
<name>A0A7W4IT14_9PROT</name>
<dbReference type="CDD" id="cd11614">
    <property type="entry name" value="SAF_CpaB_FlgA_like"/>
    <property type="match status" value="1"/>
</dbReference>
<dbReference type="InterPro" id="IPR017592">
    <property type="entry name" value="Pilus_assmbl_Flp-typ_CpaB"/>
</dbReference>
<keyword evidence="3" id="KW-1185">Reference proteome</keyword>
<dbReference type="InterPro" id="IPR013974">
    <property type="entry name" value="SAF"/>
</dbReference>
<dbReference type="NCBIfam" id="TIGR03177">
    <property type="entry name" value="pilus_cpaB"/>
    <property type="match status" value="1"/>
</dbReference>
<evidence type="ECO:0000259" key="1">
    <source>
        <dbReference type="SMART" id="SM00858"/>
    </source>
</evidence>
<dbReference type="InterPro" id="IPR031571">
    <property type="entry name" value="RcpC_dom"/>
</dbReference>
<dbReference type="SMART" id="SM00858">
    <property type="entry name" value="SAF"/>
    <property type="match status" value="1"/>
</dbReference>
<sequence>MFRSVFFVLMAIGLGGFGTVAWIATHPPIGKPMVRQVAMVRVLAASRPLDGGYLLKPEDVTTVDIPRERAATDMTIDSPEAREALTGAMLLHGAASGMVLRSADLLRPSDRGFLAVALHGGMRAVTVGVDAITGTAGLIWPGDHVDLILTQTFPTEPRTERRVVAEIVLSNVRVIAIDRRLVQGGDAGRQPQARTVTLEVTATQAEQVSVATHMGRLSLAVRSAQPGIGPERTPPAAWAGDVSRTMRDGTIPAPTTRSVMLYEGGADGKEVRF</sequence>
<accession>A0A7W4IT14</accession>
<protein>
    <submittedName>
        <fullName evidence="2">Flp pilus assembly protein CpaB</fullName>
    </submittedName>
</protein>
<dbReference type="Proteomes" id="UP000559860">
    <property type="component" value="Unassembled WGS sequence"/>
</dbReference>
<reference evidence="2 3" key="1">
    <citation type="submission" date="2020-04" db="EMBL/GenBank/DDBJ databases">
        <title>Description of novel Gluconacetobacter.</title>
        <authorList>
            <person name="Sombolestani A."/>
        </authorList>
    </citation>
    <scope>NUCLEOTIDE SEQUENCE [LARGE SCALE GENOMIC DNA]</scope>
    <source>
        <strain evidence="2 3">LMG 27801</strain>
    </source>
</reference>